<accession>A0A5J9STI5</accession>
<sequence length="427" mass="47631">MEKVTSIHISSGHILRLPPSTAGSFKALVVVDIAYARLDGRDMGCFGSSHCPRLRALHLRGAVRLVAVSDVSIRSESLETLFYRVEGTRRLEVVAPRLRVLRAQGHSGDPAKLDEARIVARLADVAWYGEYDPARHEFVQVGRHLQLLLMVELSMTALMRRFDTVDQLVLRLGIPQVGKEWYERFLTATSKLAKCEAMELYLATGRHAYAPSVLHVLRQASGVRKLLTKGKFICPIVPPPKESNQNGPYVQPILEVERDGDSAEHSRRRHANRVDCSGQAERQLAGEPLRGDEQLGGDAGGGHVVGEQQRRLMLDGCGGVDASTGSRVRMFSRRRSGITTVQTWHLRRQRMLILFEKKGTQNELVREERNNSEVTSSIVTGRGSSTTSFLSPGDFRRRYNKLGAKACRLAFIWTPIVSHFANLHVIS</sequence>
<evidence type="ECO:0000313" key="3">
    <source>
        <dbReference type="Proteomes" id="UP000324897"/>
    </source>
</evidence>
<dbReference type="Proteomes" id="UP000324897">
    <property type="component" value="Unassembled WGS sequence"/>
</dbReference>
<feature type="region of interest" description="Disordered" evidence="1">
    <location>
        <begin position="258"/>
        <end position="303"/>
    </location>
</feature>
<protein>
    <recommendedName>
        <fullName evidence="4">FBD domain-containing protein</fullName>
    </recommendedName>
</protein>
<name>A0A5J9STI5_9POAL</name>
<dbReference type="AlphaFoldDB" id="A0A5J9STI5"/>
<dbReference type="EMBL" id="RWGY01000344">
    <property type="protein sequence ID" value="TVU02266.1"/>
    <property type="molecule type" value="Genomic_DNA"/>
</dbReference>
<reference evidence="2 3" key="1">
    <citation type="journal article" date="2019" name="Sci. Rep.">
        <title>A high-quality genome of Eragrostis curvula grass provides insights into Poaceae evolution and supports new strategies to enhance forage quality.</title>
        <authorList>
            <person name="Carballo J."/>
            <person name="Santos B.A.C.M."/>
            <person name="Zappacosta D."/>
            <person name="Garbus I."/>
            <person name="Selva J.P."/>
            <person name="Gallo C.A."/>
            <person name="Diaz A."/>
            <person name="Albertini E."/>
            <person name="Caccamo M."/>
            <person name="Echenique V."/>
        </authorList>
    </citation>
    <scope>NUCLEOTIDE SEQUENCE [LARGE SCALE GENOMIC DNA]</scope>
    <source>
        <strain evidence="3">cv. Victoria</strain>
        <tissue evidence="2">Leaf</tissue>
    </source>
</reference>
<gene>
    <name evidence="2" type="ORF">EJB05_52262</name>
</gene>
<comment type="caution">
    <text evidence="2">The sequence shown here is derived from an EMBL/GenBank/DDBJ whole genome shotgun (WGS) entry which is preliminary data.</text>
</comment>
<evidence type="ECO:0000256" key="1">
    <source>
        <dbReference type="SAM" id="MobiDB-lite"/>
    </source>
</evidence>
<keyword evidence="3" id="KW-1185">Reference proteome</keyword>
<dbReference type="OrthoDB" id="662529at2759"/>
<feature type="non-terminal residue" evidence="2">
    <location>
        <position position="1"/>
    </location>
</feature>
<organism evidence="2 3">
    <name type="scientific">Eragrostis curvula</name>
    <name type="common">weeping love grass</name>
    <dbReference type="NCBI Taxonomy" id="38414"/>
    <lineage>
        <taxon>Eukaryota</taxon>
        <taxon>Viridiplantae</taxon>
        <taxon>Streptophyta</taxon>
        <taxon>Embryophyta</taxon>
        <taxon>Tracheophyta</taxon>
        <taxon>Spermatophyta</taxon>
        <taxon>Magnoliopsida</taxon>
        <taxon>Liliopsida</taxon>
        <taxon>Poales</taxon>
        <taxon>Poaceae</taxon>
        <taxon>PACMAD clade</taxon>
        <taxon>Chloridoideae</taxon>
        <taxon>Eragrostideae</taxon>
        <taxon>Eragrostidinae</taxon>
        <taxon>Eragrostis</taxon>
    </lineage>
</organism>
<dbReference type="Gramene" id="TVU02266">
    <property type="protein sequence ID" value="TVU02266"/>
    <property type="gene ID" value="EJB05_52262"/>
</dbReference>
<proteinExistence type="predicted"/>
<evidence type="ECO:0008006" key="4">
    <source>
        <dbReference type="Google" id="ProtNLM"/>
    </source>
</evidence>
<evidence type="ECO:0000313" key="2">
    <source>
        <dbReference type="EMBL" id="TVU02266.1"/>
    </source>
</evidence>